<dbReference type="Gene3D" id="1.10.400.10">
    <property type="entry name" value="GI Alpha 1, domain 2-like"/>
    <property type="match status" value="1"/>
</dbReference>
<dbReference type="GO" id="GO:0031683">
    <property type="term" value="F:G-protein beta/gamma-subunit complex binding"/>
    <property type="evidence" value="ECO:0000318"/>
    <property type="project" value="GO_Central"/>
</dbReference>
<name>A0A7M7RBL0_STRPU</name>
<feature type="binding site" evidence="12">
    <location>
        <position position="345"/>
    </location>
    <ligand>
        <name>GTP</name>
        <dbReference type="ChEBI" id="CHEBI:37565"/>
    </ligand>
</feature>
<feature type="binding site" evidence="12">
    <location>
        <begin position="289"/>
        <end position="292"/>
    </location>
    <ligand>
        <name>GTP</name>
        <dbReference type="ChEBI" id="CHEBI:37565"/>
    </ligand>
</feature>
<dbReference type="SUPFAM" id="SSF52540">
    <property type="entry name" value="P-loop containing nucleoside triphosphate hydrolases"/>
    <property type="match status" value="1"/>
</dbReference>
<keyword evidence="11" id="KW-0449">Lipoprotein</keyword>
<feature type="binding site" evidence="13">
    <location>
        <position position="65"/>
    </location>
    <ligand>
        <name>Mg(2+)</name>
        <dbReference type="ChEBI" id="CHEBI:18420"/>
    </ligand>
</feature>
<evidence type="ECO:0000256" key="5">
    <source>
        <dbReference type="ARBA" id="ARBA00022723"/>
    </source>
</evidence>
<protein>
    <submittedName>
        <fullName evidence="14">Uncharacterized protein</fullName>
    </submittedName>
</protein>
<dbReference type="GeneID" id="579597"/>
<comment type="similarity">
    <text evidence="2">Belongs to the G-alpha family.</text>
</comment>
<organism evidence="14 15">
    <name type="scientific">Strongylocentrotus purpuratus</name>
    <name type="common">Purple sea urchin</name>
    <dbReference type="NCBI Taxonomy" id="7668"/>
    <lineage>
        <taxon>Eukaryota</taxon>
        <taxon>Metazoa</taxon>
        <taxon>Echinodermata</taxon>
        <taxon>Eleutherozoa</taxon>
        <taxon>Echinozoa</taxon>
        <taxon>Echinoidea</taxon>
        <taxon>Euechinoidea</taxon>
        <taxon>Echinacea</taxon>
        <taxon>Camarodonta</taxon>
        <taxon>Echinidea</taxon>
        <taxon>Strongylocentrotidae</taxon>
        <taxon>Strongylocentrotus</taxon>
    </lineage>
</organism>
<dbReference type="PRINTS" id="PR00441">
    <property type="entry name" value="GPROTEINAI"/>
</dbReference>
<dbReference type="KEGG" id="spu:579597"/>
<dbReference type="AlphaFoldDB" id="A0A7M7RBL0"/>
<keyword evidence="7 13" id="KW-0460">Magnesium</keyword>
<dbReference type="GO" id="GO:0003924">
    <property type="term" value="F:GTPase activity"/>
    <property type="evidence" value="ECO:0000318"/>
    <property type="project" value="GO_Central"/>
</dbReference>
<evidence type="ECO:0000256" key="4">
    <source>
        <dbReference type="ARBA" id="ARBA00022707"/>
    </source>
</evidence>
<keyword evidence="6 12" id="KW-0547">Nucleotide-binding</keyword>
<evidence type="ECO:0000256" key="3">
    <source>
        <dbReference type="ARBA" id="ARBA00011356"/>
    </source>
</evidence>
<dbReference type="PANTHER" id="PTHR10218:SF302">
    <property type="entry name" value="GUANINE NUCLEOTIDE-BINDING PROTEIN ALPHA-5 SUBUNIT"/>
    <property type="match status" value="1"/>
</dbReference>
<keyword evidence="5 13" id="KW-0479">Metal-binding</keyword>
<evidence type="ECO:0000256" key="8">
    <source>
        <dbReference type="ARBA" id="ARBA00023134"/>
    </source>
</evidence>
<dbReference type="GO" id="GO:0005737">
    <property type="term" value="C:cytoplasm"/>
    <property type="evidence" value="ECO:0000318"/>
    <property type="project" value="GO_Central"/>
</dbReference>
<dbReference type="SUPFAM" id="SSF47895">
    <property type="entry name" value="Transducin (alpha subunit), insertion domain"/>
    <property type="match status" value="1"/>
</dbReference>
<dbReference type="EnsemblMetazoa" id="XM_779704">
    <property type="protein sequence ID" value="XP_784797"/>
    <property type="gene ID" value="LOC579597"/>
</dbReference>
<reference evidence="14" key="2">
    <citation type="submission" date="2021-01" db="UniProtKB">
        <authorList>
            <consortium name="EnsemblMetazoa"/>
        </authorList>
    </citation>
    <scope>IDENTIFICATION</scope>
</reference>
<dbReference type="GO" id="GO:0005525">
    <property type="term" value="F:GTP binding"/>
    <property type="evidence" value="ECO:0007669"/>
    <property type="project" value="UniProtKB-KW"/>
</dbReference>
<evidence type="ECO:0000256" key="13">
    <source>
        <dbReference type="PIRSR" id="PIRSR601019-2"/>
    </source>
</evidence>
<evidence type="ECO:0000256" key="6">
    <source>
        <dbReference type="ARBA" id="ARBA00022741"/>
    </source>
</evidence>
<evidence type="ECO:0000256" key="10">
    <source>
        <dbReference type="ARBA" id="ARBA00023224"/>
    </source>
</evidence>
<feature type="binding site" evidence="12">
    <location>
        <begin position="61"/>
        <end position="66"/>
    </location>
    <ligand>
        <name>GTP</name>
        <dbReference type="ChEBI" id="CHEBI:37565"/>
    </ligand>
</feature>
<accession>A0A7M7RBL0</accession>
<evidence type="ECO:0000313" key="15">
    <source>
        <dbReference type="Proteomes" id="UP000007110"/>
    </source>
</evidence>
<dbReference type="GO" id="GO:0005834">
    <property type="term" value="C:heterotrimeric G-protein complex"/>
    <property type="evidence" value="ECO:0000318"/>
    <property type="project" value="GO_Central"/>
</dbReference>
<dbReference type="InterPro" id="IPR001408">
    <property type="entry name" value="Gprotein_alpha_I"/>
</dbReference>
<dbReference type="PROSITE" id="PS51882">
    <property type="entry name" value="G_ALPHA"/>
    <property type="match status" value="1"/>
</dbReference>
<keyword evidence="9" id="KW-0564">Palmitate</keyword>
<comment type="function">
    <text evidence="1">Guanine nucleotide-binding proteins (G proteins) are involved as modulators or transducers in various transmembrane signaling systems.</text>
</comment>
<dbReference type="GO" id="GO:0046872">
    <property type="term" value="F:metal ion binding"/>
    <property type="evidence" value="ECO:0007669"/>
    <property type="project" value="UniProtKB-KW"/>
</dbReference>
<keyword evidence="10" id="KW-0807">Transducer</keyword>
<evidence type="ECO:0000313" key="14">
    <source>
        <dbReference type="EnsemblMetazoa" id="XP_784797"/>
    </source>
</evidence>
<dbReference type="InParanoid" id="A0A7M7RBL0"/>
<dbReference type="InterPro" id="IPR027417">
    <property type="entry name" value="P-loop_NTPase"/>
</dbReference>
<dbReference type="OrthoDB" id="10033660at2759"/>
<dbReference type="GO" id="GO:0007188">
    <property type="term" value="P:adenylate cyclase-modulating G protein-coupled receptor signaling pathway"/>
    <property type="evidence" value="ECO:0000318"/>
    <property type="project" value="GO_Central"/>
</dbReference>
<comment type="subunit">
    <text evidence="3">G proteins are composed of 3 units; alpha, beta and gamma. The alpha chain contains the guanine nucleotide binding site.</text>
</comment>
<keyword evidence="15" id="KW-1185">Reference proteome</keyword>
<dbReference type="RefSeq" id="XP_784797.4">
    <property type="nucleotide sequence ID" value="XM_779704.5"/>
</dbReference>
<keyword evidence="4" id="KW-0519">Myristate</keyword>
<dbReference type="PRINTS" id="PR00318">
    <property type="entry name" value="GPROTEINA"/>
</dbReference>
<dbReference type="Gene3D" id="3.40.50.300">
    <property type="entry name" value="P-loop containing nucleotide triphosphate hydrolases"/>
    <property type="match status" value="1"/>
</dbReference>
<keyword evidence="8 12" id="KW-0342">GTP-binding</keyword>
<dbReference type="InterPro" id="IPR011025">
    <property type="entry name" value="GproteinA_insert"/>
</dbReference>
<dbReference type="CDD" id="cd00066">
    <property type="entry name" value="G-alpha"/>
    <property type="match status" value="1"/>
</dbReference>
<feature type="binding site" evidence="12">
    <location>
        <begin position="220"/>
        <end position="224"/>
    </location>
    <ligand>
        <name>GTP</name>
        <dbReference type="ChEBI" id="CHEBI:37565"/>
    </ligand>
</feature>
<dbReference type="SMART" id="SM00275">
    <property type="entry name" value="G_alpha"/>
    <property type="match status" value="1"/>
</dbReference>
<feature type="binding site" evidence="13">
    <location>
        <position position="201"/>
    </location>
    <ligand>
        <name>Mg(2+)</name>
        <dbReference type="ChEBI" id="CHEBI:18420"/>
    </ligand>
</feature>
<reference evidence="15" key="1">
    <citation type="submission" date="2015-02" db="EMBL/GenBank/DDBJ databases">
        <title>Genome sequencing for Strongylocentrotus purpuratus.</title>
        <authorList>
            <person name="Murali S."/>
            <person name="Liu Y."/>
            <person name="Vee V."/>
            <person name="English A."/>
            <person name="Wang M."/>
            <person name="Skinner E."/>
            <person name="Han Y."/>
            <person name="Muzny D.M."/>
            <person name="Worley K.C."/>
            <person name="Gibbs R.A."/>
        </authorList>
    </citation>
    <scope>NUCLEOTIDE SEQUENCE</scope>
</reference>
<dbReference type="Pfam" id="PF00503">
    <property type="entry name" value="G-alpha"/>
    <property type="match status" value="1"/>
</dbReference>
<dbReference type="OMA" id="HGIQECY"/>
<evidence type="ECO:0000256" key="7">
    <source>
        <dbReference type="ARBA" id="ARBA00022842"/>
    </source>
</evidence>
<evidence type="ECO:0000256" key="2">
    <source>
        <dbReference type="ARBA" id="ARBA00005804"/>
    </source>
</evidence>
<evidence type="ECO:0000256" key="11">
    <source>
        <dbReference type="ARBA" id="ARBA00023288"/>
    </source>
</evidence>
<evidence type="ECO:0000256" key="12">
    <source>
        <dbReference type="PIRSR" id="PIRSR601019-1"/>
    </source>
</evidence>
<evidence type="ECO:0000256" key="1">
    <source>
        <dbReference type="ARBA" id="ARBA00003069"/>
    </source>
</evidence>
<evidence type="ECO:0000256" key="9">
    <source>
        <dbReference type="ARBA" id="ARBA00023139"/>
    </source>
</evidence>
<dbReference type="Proteomes" id="UP000007110">
    <property type="component" value="Unassembled WGS sequence"/>
</dbReference>
<dbReference type="FunFam" id="1.10.400.10:FF:000010">
    <property type="entry name" value="Guanine nucleotide-binding protein alpha-13 subunit"/>
    <property type="match status" value="1"/>
</dbReference>
<proteinExistence type="inferred from homology"/>
<sequence length="373" mass="42951">MKEMGSSASVKVSPITHRRDTVQTCNLQVAWKRHKNIEKMLYAAKLEASRTVKLLLLGAGESGKSTIAKQLRLIHLNGFSEEERLVFRLIIHCNVTESTLALLGAMTKLGISFSNPKIENDAAYLYSYMNMTGTRDHEFTPELVQVIDRIWNDHGIQECYKRSNEFQLLDNAGYFFGRLSALSGDNYIPCDDDIIRARLKSTGIIPTEFKFRKRRFVVVDIGGQRTERRKWIHCFDDVTAIIYTVAISAFDQKLREDPTKNRIRESMDIFKAVCNSVWFKKTSLMIFFNKTDLFEEKIKTVPLTVFSPEYTGSNSSREARNYIRDKFLALNKFKHRQIYHHFTVATDTQNIQFVFDSCADVIVKGSLESIGMF</sequence>
<dbReference type="InterPro" id="IPR001019">
    <property type="entry name" value="Gprotein_alpha_su"/>
</dbReference>
<dbReference type="PANTHER" id="PTHR10218">
    <property type="entry name" value="GTP-BINDING PROTEIN ALPHA SUBUNIT"/>
    <property type="match status" value="1"/>
</dbReference>
<dbReference type="FunFam" id="3.40.50.300:FF:003800">
    <property type="entry name" value="Guanine nucleotide-binding protein G(k) subunit alpha"/>
    <property type="match status" value="1"/>
</dbReference>
<dbReference type="GO" id="GO:0001664">
    <property type="term" value="F:G protein-coupled receptor binding"/>
    <property type="evidence" value="ECO:0000318"/>
    <property type="project" value="GO_Central"/>
</dbReference>